<keyword evidence="2" id="KW-1185">Reference proteome</keyword>
<gene>
    <name evidence="1" type="ORF">K490DRAFT_51413</name>
</gene>
<dbReference type="Gene3D" id="1.10.2020.20">
    <property type="match status" value="1"/>
</dbReference>
<dbReference type="AlphaFoldDB" id="A0A9P4HNI8"/>
<proteinExistence type="predicted"/>
<dbReference type="Proteomes" id="UP000799776">
    <property type="component" value="Unassembled WGS sequence"/>
</dbReference>
<accession>A0A9P4HNI8</accession>
<dbReference type="EMBL" id="ML978773">
    <property type="protein sequence ID" value="KAF2083546.1"/>
    <property type="molecule type" value="Genomic_DNA"/>
</dbReference>
<sequence length="82" mass="8475">QKKDILRRVLRSPQLTQGLGSLTAALRDGGLPMVAGVLGIKVEGGGYVRRGGVPLGGGEAVEAFLEGVKKTVEGDGNEMDVE</sequence>
<evidence type="ECO:0000313" key="2">
    <source>
        <dbReference type="Proteomes" id="UP000799776"/>
    </source>
</evidence>
<organism evidence="1 2">
    <name type="scientific">Saccharata proteae CBS 121410</name>
    <dbReference type="NCBI Taxonomy" id="1314787"/>
    <lineage>
        <taxon>Eukaryota</taxon>
        <taxon>Fungi</taxon>
        <taxon>Dikarya</taxon>
        <taxon>Ascomycota</taxon>
        <taxon>Pezizomycotina</taxon>
        <taxon>Dothideomycetes</taxon>
        <taxon>Dothideomycetes incertae sedis</taxon>
        <taxon>Botryosphaeriales</taxon>
        <taxon>Saccharataceae</taxon>
        <taxon>Saccharata</taxon>
    </lineage>
</organism>
<dbReference type="InterPro" id="IPR038108">
    <property type="entry name" value="RPN13_DEUBAD_sf"/>
</dbReference>
<comment type="caution">
    <text evidence="1">The sequence shown here is derived from an EMBL/GenBank/DDBJ whole genome shotgun (WGS) entry which is preliminary data.</text>
</comment>
<name>A0A9P4HNI8_9PEZI</name>
<protein>
    <submittedName>
        <fullName evidence="1">Uncharacterized protein</fullName>
    </submittedName>
</protein>
<evidence type="ECO:0000313" key="1">
    <source>
        <dbReference type="EMBL" id="KAF2083546.1"/>
    </source>
</evidence>
<dbReference type="OrthoDB" id="340431at2759"/>
<feature type="non-terminal residue" evidence="1">
    <location>
        <position position="1"/>
    </location>
</feature>
<reference evidence="1" key="1">
    <citation type="journal article" date="2020" name="Stud. Mycol.">
        <title>101 Dothideomycetes genomes: a test case for predicting lifestyles and emergence of pathogens.</title>
        <authorList>
            <person name="Haridas S."/>
            <person name="Albert R."/>
            <person name="Binder M."/>
            <person name="Bloem J."/>
            <person name="Labutti K."/>
            <person name="Salamov A."/>
            <person name="Andreopoulos B."/>
            <person name="Baker S."/>
            <person name="Barry K."/>
            <person name="Bills G."/>
            <person name="Bluhm B."/>
            <person name="Cannon C."/>
            <person name="Castanera R."/>
            <person name="Culley D."/>
            <person name="Daum C."/>
            <person name="Ezra D."/>
            <person name="Gonzalez J."/>
            <person name="Henrissat B."/>
            <person name="Kuo A."/>
            <person name="Liang C."/>
            <person name="Lipzen A."/>
            <person name="Lutzoni F."/>
            <person name="Magnuson J."/>
            <person name="Mondo S."/>
            <person name="Nolan M."/>
            <person name="Ohm R."/>
            <person name="Pangilinan J."/>
            <person name="Park H.-J."/>
            <person name="Ramirez L."/>
            <person name="Alfaro M."/>
            <person name="Sun H."/>
            <person name="Tritt A."/>
            <person name="Yoshinaga Y."/>
            <person name="Zwiers L.-H."/>
            <person name="Turgeon B."/>
            <person name="Goodwin S."/>
            <person name="Spatafora J."/>
            <person name="Crous P."/>
            <person name="Grigoriev I."/>
        </authorList>
    </citation>
    <scope>NUCLEOTIDE SEQUENCE</scope>
    <source>
        <strain evidence="1">CBS 121410</strain>
    </source>
</reference>